<keyword evidence="8" id="KW-1185">Reference proteome</keyword>
<name>A0ABP7R111_9BACT</name>
<dbReference type="PRINTS" id="PR00411">
    <property type="entry name" value="PNDRDTASEI"/>
</dbReference>
<proteinExistence type="inferred from homology"/>
<dbReference type="Gene3D" id="3.30.390.30">
    <property type="match status" value="1"/>
</dbReference>
<evidence type="ECO:0000256" key="4">
    <source>
        <dbReference type="ARBA" id="ARBA00022827"/>
    </source>
</evidence>
<keyword evidence="3" id="KW-0285">Flavoprotein</keyword>
<keyword evidence="4" id="KW-0274">FAD</keyword>
<dbReference type="Pfam" id="PF07992">
    <property type="entry name" value="Pyr_redox_2"/>
    <property type="match status" value="1"/>
</dbReference>
<evidence type="ECO:0000256" key="1">
    <source>
        <dbReference type="ARBA" id="ARBA00001974"/>
    </source>
</evidence>
<comment type="cofactor">
    <cofactor evidence="1">
        <name>FAD</name>
        <dbReference type="ChEBI" id="CHEBI:57692"/>
    </cofactor>
</comment>
<dbReference type="SUPFAM" id="SSF55424">
    <property type="entry name" value="FAD/NAD-linked reductases, dimerisation (C-terminal) domain"/>
    <property type="match status" value="1"/>
</dbReference>
<dbReference type="InterPro" id="IPR023753">
    <property type="entry name" value="FAD/NAD-binding_dom"/>
</dbReference>
<evidence type="ECO:0000256" key="3">
    <source>
        <dbReference type="ARBA" id="ARBA00022630"/>
    </source>
</evidence>
<dbReference type="PIRSF" id="PIRSF000350">
    <property type="entry name" value="Mercury_reductase_MerA"/>
    <property type="match status" value="1"/>
</dbReference>
<dbReference type="EMBL" id="BAABDI010000041">
    <property type="protein sequence ID" value="GAA3990866.1"/>
    <property type="molecule type" value="Genomic_DNA"/>
</dbReference>
<feature type="domain" description="FAD/NAD(P)-binding" evidence="6">
    <location>
        <begin position="6"/>
        <end position="319"/>
    </location>
</feature>
<evidence type="ECO:0000259" key="6">
    <source>
        <dbReference type="Pfam" id="PF07992"/>
    </source>
</evidence>
<reference evidence="8" key="1">
    <citation type="journal article" date="2019" name="Int. J. Syst. Evol. Microbiol.">
        <title>The Global Catalogue of Microorganisms (GCM) 10K type strain sequencing project: providing services to taxonomists for standard genome sequencing and annotation.</title>
        <authorList>
            <consortium name="The Broad Institute Genomics Platform"/>
            <consortium name="The Broad Institute Genome Sequencing Center for Infectious Disease"/>
            <person name="Wu L."/>
            <person name="Ma J."/>
        </authorList>
    </citation>
    <scope>NUCLEOTIDE SEQUENCE [LARGE SCALE GENOMIC DNA]</scope>
    <source>
        <strain evidence="8">JCM 17217</strain>
    </source>
</reference>
<dbReference type="SUPFAM" id="SSF51905">
    <property type="entry name" value="FAD/NAD(P)-binding domain"/>
    <property type="match status" value="1"/>
</dbReference>
<dbReference type="PANTHER" id="PTHR43014">
    <property type="entry name" value="MERCURIC REDUCTASE"/>
    <property type="match status" value="1"/>
</dbReference>
<dbReference type="InterPro" id="IPR016156">
    <property type="entry name" value="FAD/NAD-linked_Rdtase_dimer_sf"/>
</dbReference>
<sequence>MAQHSFDVLIIGTGGGGSVAARKCAAAGKKVAIVDALPFGGTCALRGCDPKKVLVGAAETVARSRQLLGHGMAQEAVISWSELMAFKRTFTEPVSEKKEAGFQKAGIHTFHGVARFTGPHTVQIGADVLEAKQFVIATGARALPLGIPGEELLLDSTDFMELPELPADLTFVGGGYIAFEFAHLAARAGAKVRILHRGARPLENFEPELVEHLLIATREAGIEVVLNTEVKRLSKTPDGQLRLHAETDGQAREFTASLALHAAGREPALAELNLEAAGVAYTRQGVTVNEYLQSTSHPDVYAAGDAAASGLPLTPVAGKASHVAAANLLEGNHQVIDYGLMPSAVFAHPVLASVGLGEAEATRQGLKFQVKHDVTTGWFTSKRLRTPRSAFKVLIEDETDLILGAHLLGPNAEEVINLFMLAMHAKLPAAEVRKLIFAYPTASSDIIYML</sequence>
<dbReference type="Pfam" id="PF02852">
    <property type="entry name" value="Pyr_redox_dim"/>
    <property type="match status" value="1"/>
</dbReference>
<feature type="domain" description="Pyridine nucleotide-disulphide oxidoreductase dimerisation" evidence="5">
    <location>
        <begin position="341"/>
        <end position="444"/>
    </location>
</feature>
<dbReference type="Gene3D" id="3.50.50.60">
    <property type="entry name" value="FAD/NAD(P)-binding domain"/>
    <property type="match status" value="2"/>
</dbReference>
<accession>A0ABP7R111</accession>
<dbReference type="RefSeq" id="WP_345127172.1">
    <property type="nucleotide sequence ID" value="NZ_BAABDI010000041.1"/>
</dbReference>
<dbReference type="InterPro" id="IPR004099">
    <property type="entry name" value="Pyr_nucl-diS_OxRdtase_dimer"/>
</dbReference>
<dbReference type="InterPro" id="IPR036188">
    <property type="entry name" value="FAD/NAD-bd_sf"/>
</dbReference>
<comment type="caution">
    <text evidence="7">The sequence shown here is derived from an EMBL/GenBank/DDBJ whole genome shotgun (WGS) entry which is preliminary data.</text>
</comment>
<dbReference type="Proteomes" id="UP001501556">
    <property type="component" value="Unassembled WGS sequence"/>
</dbReference>
<evidence type="ECO:0000256" key="2">
    <source>
        <dbReference type="ARBA" id="ARBA00007532"/>
    </source>
</evidence>
<protein>
    <submittedName>
        <fullName evidence="7">NAD(P)/FAD-dependent oxidoreductase</fullName>
    </submittedName>
</protein>
<dbReference type="PRINTS" id="PR00368">
    <property type="entry name" value="FADPNR"/>
</dbReference>
<evidence type="ECO:0000313" key="7">
    <source>
        <dbReference type="EMBL" id="GAA3990866.1"/>
    </source>
</evidence>
<dbReference type="PANTHER" id="PTHR43014:SF5">
    <property type="entry name" value="GLUTATHIONE REDUCTASE (NADPH)"/>
    <property type="match status" value="1"/>
</dbReference>
<organism evidence="7 8">
    <name type="scientific">Hymenobacter antarcticus</name>
    <dbReference type="NCBI Taxonomy" id="486270"/>
    <lineage>
        <taxon>Bacteria</taxon>
        <taxon>Pseudomonadati</taxon>
        <taxon>Bacteroidota</taxon>
        <taxon>Cytophagia</taxon>
        <taxon>Cytophagales</taxon>
        <taxon>Hymenobacteraceae</taxon>
        <taxon>Hymenobacter</taxon>
    </lineage>
</organism>
<evidence type="ECO:0000313" key="8">
    <source>
        <dbReference type="Proteomes" id="UP001501556"/>
    </source>
</evidence>
<gene>
    <name evidence="7" type="ORF">GCM10022407_39190</name>
</gene>
<dbReference type="InterPro" id="IPR001100">
    <property type="entry name" value="Pyr_nuc-diS_OxRdtase"/>
</dbReference>
<comment type="similarity">
    <text evidence="2">Belongs to the class-I pyridine nucleotide-disulfide oxidoreductase family.</text>
</comment>
<evidence type="ECO:0000259" key="5">
    <source>
        <dbReference type="Pfam" id="PF02852"/>
    </source>
</evidence>